<dbReference type="EMBL" id="JALQCX010000024">
    <property type="protein sequence ID" value="MCK9815145.1"/>
    <property type="molecule type" value="Genomic_DNA"/>
</dbReference>
<accession>A0ABT0JGX6</accession>
<evidence type="ECO:0000256" key="6">
    <source>
        <dbReference type="ARBA" id="ARBA00023136"/>
    </source>
</evidence>
<dbReference type="PROSITE" id="PS50111">
    <property type="entry name" value="CHEMOTAXIS_TRANSDUC_2"/>
    <property type="match status" value="1"/>
</dbReference>
<name>A0ABT0JGX6_9PSED</name>
<evidence type="ECO:0000256" key="1">
    <source>
        <dbReference type="ARBA" id="ARBA00004236"/>
    </source>
</evidence>
<evidence type="ECO:0000259" key="9">
    <source>
        <dbReference type="PROSITE" id="PS50111"/>
    </source>
</evidence>
<dbReference type="InterPro" id="IPR013767">
    <property type="entry name" value="PAS_fold"/>
</dbReference>
<dbReference type="RefSeq" id="WP_268262196.1">
    <property type="nucleotide sequence ID" value="NZ_JALQCX010000024.1"/>
</dbReference>
<reference evidence="11 12" key="1">
    <citation type="journal article" date="2022" name="Int. J. Syst. Evol. Microbiol.">
        <title>Pseudomonas aegrilactucae sp. nov. and Pseudomonas morbosilactucae sp. nov., pathogens causing bacterial rot of lettuce in Japan.</title>
        <authorList>
            <person name="Sawada H."/>
            <person name="Fujikawa T."/>
            <person name="Satou M."/>
        </authorList>
    </citation>
    <scope>NUCLEOTIDE SEQUENCE [LARGE SCALE GENOMIC DNA]</scope>
    <source>
        <strain evidence="11 12">MAFF 302046</strain>
    </source>
</reference>
<evidence type="ECO:0000256" key="7">
    <source>
        <dbReference type="ARBA" id="ARBA00023224"/>
    </source>
</evidence>
<evidence type="ECO:0000256" key="5">
    <source>
        <dbReference type="ARBA" id="ARBA00022989"/>
    </source>
</evidence>
<feature type="domain" description="Methyl-accepting transducer" evidence="9">
    <location>
        <begin position="243"/>
        <end position="479"/>
    </location>
</feature>
<dbReference type="PROSITE" id="PS50112">
    <property type="entry name" value="PAS"/>
    <property type="match status" value="1"/>
</dbReference>
<dbReference type="Proteomes" id="UP001155163">
    <property type="component" value="Unassembled WGS sequence"/>
</dbReference>
<dbReference type="SUPFAM" id="SSF58104">
    <property type="entry name" value="Methyl-accepting chemotaxis protein (MCP) signaling domain"/>
    <property type="match status" value="1"/>
</dbReference>
<keyword evidence="2" id="KW-1003">Cell membrane</keyword>
<keyword evidence="4" id="KW-0812">Transmembrane</keyword>
<keyword evidence="6" id="KW-0472">Membrane</keyword>
<dbReference type="PANTHER" id="PTHR32089:SF74">
    <property type="entry name" value="METHYL-ACCEPTING CHEMOTAXIS PROTEIN AER"/>
    <property type="match status" value="1"/>
</dbReference>
<comment type="caution">
    <text evidence="11">The sequence shown here is derived from an EMBL/GenBank/DDBJ whole genome shotgun (WGS) entry which is preliminary data.</text>
</comment>
<evidence type="ECO:0000256" key="4">
    <source>
        <dbReference type="ARBA" id="ARBA00022692"/>
    </source>
</evidence>
<keyword evidence="7 8" id="KW-0807">Transducer</keyword>
<keyword evidence="12" id="KW-1185">Reference proteome</keyword>
<gene>
    <name evidence="11" type="ORF">M1B35_13640</name>
</gene>
<keyword evidence="3" id="KW-0488">Methylation</keyword>
<dbReference type="SUPFAM" id="SSF55785">
    <property type="entry name" value="PYP-like sensor domain (PAS domain)"/>
    <property type="match status" value="1"/>
</dbReference>
<protein>
    <submittedName>
        <fullName evidence="11">Methyl-accepting chemotaxis protein</fullName>
    </submittedName>
</protein>
<organism evidence="11 12">
    <name type="scientific">Pseudomonas morbosilactucae</name>
    <dbReference type="NCBI Taxonomy" id="2938197"/>
    <lineage>
        <taxon>Bacteria</taxon>
        <taxon>Pseudomonadati</taxon>
        <taxon>Pseudomonadota</taxon>
        <taxon>Gammaproteobacteria</taxon>
        <taxon>Pseudomonadales</taxon>
        <taxon>Pseudomonadaceae</taxon>
        <taxon>Pseudomonas</taxon>
    </lineage>
</organism>
<comment type="subcellular location">
    <subcellularLocation>
        <location evidence="1">Cell membrane</location>
    </subcellularLocation>
</comment>
<evidence type="ECO:0000259" key="10">
    <source>
        <dbReference type="PROSITE" id="PS50112"/>
    </source>
</evidence>
<evidence type="ECO:0000313" key="12">
    <source>
        <dbReference type="Proteomes" id="UP001155163"/>
    </source>
</evidence>
<dbReference type="PANTHER" id="PTHR32089">
    <property type="entry name" value="METHYL-ACCEPTING CHEMOTAXIS PROTEIN MCPB"/>
    <property type="match status" value="1"/>
</dbReference>
<evidence type="ECO:0000313" key="11">
    <source>
        <dbReference type="EMBL" id="MCK9815145.1"/>
    </source>
</evidence>
<feature type="domain" description="PAS" evidence="10">
    <location>
        <begin position="18"/>
        <end position="69"/>
    </location>
</feature>
<dbReference type="Gene3D" id="3.30.450.20">
    <property type="entry name" value="PAS domain"/>
    <property type="match status" value="1"/>
</dbReference>
<evidence type="ECO:0000256" key="3">
    <source>
        <dbReference type="ARBA" id="ARBA00022481"/>
    </source>
</evidence>
<evidence type="ECO:0000256" key="8">
    <source>
        <dbReference type="PROSITE-ProRule" id="PRU00284"/>
    </source>
</evidence>
<dbReference type="InterPro" id="IPR035965">
    <property type="entry name" value="PAS-like_dom_sf"/>
</dbReference>
<dbReference type="Pfam" id="PF00015">
    <property type="entry name" value="MCPsignal"/>
    <property type="match status" value="1"/>
</dbReference>
<evidence type="ECO:0000256" key="2">
    <source>
        <dbReference type="ARBA" id="ARBA00022475"/>
    </source>
</evidence>
<dbReference type="InterPro" id="IPR004089">
    <property type="entry name" value="MCPsignal_dom"/>
</dbReference>
<dbReference type="SMART" id="SM00283">
    <property type="entry name" value="MA"/>
    <property type="match status" value="1"/>
</dbReference>
<dbReference type="CDD" id="cd11386">
    <property type="entry name" value="MCP_signal"/>
    <property type="match status" value="1"/>
</dbReference>
<dbReference type="SMART" id="SM00091">
    <property type="entry name" value="PAS"/>
    <property type="match status" value="1"/>
</dbReference>
<proteinExistence type="predicted"/>
<dbReference type="NCBIfam" id="TIGR00229">
    <property type="entry name" value="sensory_box"/>
    <property type="match status" value="1"/>
</dbReference>
<sequence>MRPQPASADQAVLICRTDLRGRITHCSEAFAKASGYSGTELLQQPASLLKHPDMPALVFSHLWQTLQQGRPWMGLLKNRARDGAGYWLNVYIKPVYGAEGIHAYGAVFSPASATQQARGQQLYQGLHGGSGLLRWRRRLAHLVDVGWPALPLGLLLTTALGQMAPGAAQGALAVTALAAVAWARDWQVQRRLRLVLAGHPKAFAEPLTATLYSQASGAAALLDMALVAEERRLYSALSRIGSTGGVIQQRVQELVQLIGTEAVRLERQRDETDLSVTALSELAATIQEVAGNLQTSNQATQQALGLAGQGQALSSQSLAGMQRLGHSVADIALAVQQLATATEAIGSITEIISAIAGQTNLLALNAAIEAARAGEAGRGFSVVADEVRQLATRTQEATLQIQPLLLQLRNATERTVQLTEEGRTLARHSTDEVQSVQGNLAGVNDALSQIAGMSQQIAAAMEQQSQVVESLSQQVLQVAELSAQSADKALTGKVISQDLQAQAQALRDLAERFDR</sequence>
<dbReference type="Pfam" id="PF00989">
    <property type="entry name" value="PAS"/>
    <property type="match status" value="1"/>
</dbReference>
<dbReference type="InterPro" id="IPR000014">
    <property type="entry name" value="PAS"/>
</dbReference>
<dbReference type="Gene3D" id="1.10.287.950">
    <property type="entry name" value="Methyl-accepting chemotaxis protein"/>
    <property type="match status" value="1"/>
</dbReference>
<reference evidence="11 12" key="2">
    <citation type="journal article" date="2023" name="Plant Pathol.">
        <title>Dismantling and reorganizing Pseudomonas marginalis sensu#lato.</title>
        <authorList>
            <person name="Sawada H."/>
            <person name="Fujikawa T."/>
            <person name="Satou M."/>
        </authorList>
    </citation>
    <scope>NUCLEOTIDE SEQUENCE [LARGE SCALE GENOMIC DNA]</scope>
    <source>
        <strain evidence="11 12">MAFF 302046</strain>
    </source>
</reference>
<dbReference type="CDD" id="cd00130">
    <property type="entry name" value="PAS"/>
    <property type="match status" value="1"/>
</dbReference>
<keyword evidence="5" id="KW-1133">Transmembrane helix</keyword>